<comment type="subcellular location">
    <subcellularLocation>
        <location evidence="1">Cell membrane</location>
        <topology evidence="1">Multi-pass membrane protein</topology>
    </subcellularLocation>
</comment>
<dbReference type="EMBL" id="OX465078">
    <property type="protein sequence ID" value="CAI9271136.1"/>
    <property type="molecule type" value="Genomic_DNA"/>
</dbReference>
<dbReference type="Proteomes" id="UP001177003">
    <property type="component" value="Chromosome 2"/>
</dbReference>
<feature type="region of interest" description="Disordered" evidence="7">
    <location>
        <begin position="20"/>
        <end position="49"/>
    </location>
</feature>
<name>A0AA35V5B6_LACSI</name>
<dbReference type="Pfam" id="PF05631">
    <property type="entry name" value="MFS_5"/>
    <property type="match status" value="1"/>
</dbReference>
<feature type="transmembrane region" description="Helical" evidence="8">
    <location>
        <begin position="116"/>
        <end position="139"/>
    </location>
</feature>
<protein>
    <submittedName>
        <fullName evidence="9">Uncharacterized protein</fullName>
    </submittedName>
</protein>
<gene>
    <name evidence="9" type="ORF">LSALG_LOCUS11416</name>
</gene>
<evidence type="ECO:0000256" key="1">
    <source>
        <dbReference type="ARBA" id="ARBA00004651"/>
    </source>
</evidence>
<dbReference type="GO" id="GO:0015098">
    <property type="term" value="F:molybdate ion transmembrane transporter activity"/>
    <property type="evidence" value="ECO:0007669"/>
    <property type="project" value="InterPro"/>
</dbReference>
<dbReference type="PANTHER" id="PTHR23516:SF1">
    <property type="entry name" value="MOLYBDATE-ANION TRANSPORTER"/>
    <property type="match status" value="1"/>
</dbReference>
<evidence type="ECO:0000256" key="2">
    <source>
        <dbReference type="ARBA" id="ARBA00022448"/>
    </source>
</evidence>
<keyword evidence="2" id="KW-0813">Transport</keyword>
<reference evidence="9" key="1">
    <citation type="submission" date="2023-04" db="EMBL/GenBank/DDBJ databases">
        <authorList>
            <person name="Vijverberg K."/>
            <person name="Xiong W."/>
            <person name="Schranz E."/>
        </authorList>
    </citation>
    <scope>NUCLEOTIDE SEQUENCE</scope>
</reference>
<proteinExistence type="predicted"/>
<dbReference type="AlphaFoldDB" id="A0AA35V5B6"/>
<keyword evidence="3" id="KW-1003">Cell membrane</keyword>
<evidence type="ECO:0000256" key="7">
    <source>
        <dbReference type="SAM" id="MobiDB-lite"/>
    </source>
</evidence>
<dbReference type="GO" id="GO:0005886">
    <property type="term" value="C:plasma membrane"/>
    <property type="evidence" value="ECO:0007669"/>
    <property type="project" value="UniProtKB-SubCell"/>
</dbReference>
<keyword evidence="10" id="KW-1185">Reference proteome</keyword>
<evidence type="ECO:0000256" key="8">
    <source>
        <dbReference type="SAM" id="Phobius"/>
    </source>
</evidence>
<keyword evidence="4 8" id="KW-0812">Transmembrane</keyword>
<evidence type="ECO:0000256" key="6">
    <source>
        <dbReference type="ARBA" id="ARBA00023136"/>
    </source>
</evidence>
<keyword evidence="6 8" id="KW-0472">Membrane</keyword>
<organism evidence="9 10">
    <name type="scientific">Lactuca saligna</name>
    <name type="common">Willowleaf lettuce</name>
    <dbReference type="NCBI Taxonomy" id="75948"/>
    <lineage>
        <taxon>Eukaryota</taxon>
        <taxon>Viridiplantae</taxon>
        <taxon>Streptophyta</taxon>
        <taxon>Embryophyta</taxon>
        <taxon>Tracheophyta</taxon>
        <taxon>Spermatophyta</taxon>
        <taxon>Magnoliopsida</taxon>
        <taxon>eudicotyledons</taxon>
        <taxon>Gunneridae</taxon>
        <taxon>Pentapetalae</taxon>
        <taxon>asterids</taxon>
        <taxon>campanulids</taxon>
        <taxon>Asterales</taxon>
        <taxon>Asteraceae</taxon>
        <taxon>Cichorioideae</taxon>
        <taxon>Cichorieae</taxon>
        <taxon>Lactucinae</taxon>
        <taxon>Lactuca</taxon>
    </lineage>
</organism>
<accession>A0AA35V5B6</accession>
<evidence type="ECO:0000256" key="3">
    <source>
        <dbReference type="ARBA" id="ARBA00022475"/>
    </source>
</evidence>
<sequence>MDWIEKITGVIASLLSSQGPERCLSGSPMGSSHHRSASDSLSKPRPPISHSMKCLRQLRVNNMTDDSGKTYYPQRGFEQQWLSITISKAIFLGNGLVAILASLFGNLLVGSLAMGAIAPFDAASIFLAIGMAIIISSWTENYGDSSESKALMT</sequence>
<evidence type="ECO:0000313" key="9">
    <source>
        <dbReference type="EMBL" id="CAI9271136.1"/>
    </source>
</evidence>
<evidence type="ECO:0000256" key="5">
    <source>
        <dbReference type="ARBA" id="ARBA00022989"/>
    </source>
</evidence>
<feature type="transmembrane region" description="Helical" evidence="8">
    <location>
        <begin position="89"/>
        <end position="110"/>
    </location>
</feature>
<dbReference type="PANTHER" id="PTHR23516">
    <property type="entry name" value="SAM (S-ADENOSYL METHIONINE) TRANSPORTER"/>
    <property type="match status" value="1"/>
</dbReference>
<keyword evidence="5 8" id="KW-1133">Transmembrane helix</keyword>
<evidence type="ECO:0000256" key="4">
    <source>
        <dbReference type="ARBA" id="ARBA00022692"/>
    </source>
</evidence>
<dbReference type="InterPro" id="IPR008509">
    <property type="entry name" value="MOT2/MFSD5"/>
</dbReference>
<evidence type="ECO:0000313" key="10">
    <source>
        <dbReference type="Proteomes" id="UP001177003"/>
    </source>
</evidence>